<evidence type="ECO:0000313" key="2">
    <source>
        <dbReference type="EMBL" id="KAK8840137.1"/>
    </source>
</evidence>
<reference evidence="2 3" key="1">
    <citation type="submission" date="2024-04" db="EMBL/GenBank/DDBJ databases">
        <title>Tritrichomonas musculus Genome.</title>
        <authorList>
            <person name="Alves-Ferreira E."/>
            <person name="Grigg M."/>
            <person name="Lorenzi H."/>
            <person name="Galac M."/>
        </authorList>
    </citation>
    <scope>NUCLEOTIDE SEQUENCE [LARGE SCALE GENOMIC DNA]</scope>
    <source>
        <strain evidence="2 3">EAF2021</strain>
    </source>
</reference>
<dbReference type="Proteomes" id="UP001470230">
    <property type="component" value="Unassembled WGS sequence"/>
</dbReference>
<evidence type="ECO:0000256" key="1">
    <source>
        <dbReference type="SAM" id="MobiDB-lite"/>
    </source>
</evidence>
<feature type="region of interest" description="Disordered" evidence="1">
    <location>
        <begin position="1"/>
        <end position="20"/>
    </location>
</feature>
<dbReference type="EMBL" id="JAPFFF010000048">
    <property type="protein sequence ID" value="KAK8840137.1"/>
    <property type="molecule type" value="Genomic_DNA"/>
</dbReference>
<organism evidence="2 3">
    <name type="scientific">Tritrichomonas musculus</name>
    <dbReference type="NCBI Taxonomy" id="1915356"/>
    <lineage>
        <taxon>Eukaryota</taxon>
        <taxon>Metamonada</taxon>
        <taxon>Parabasalia</taxon>
        <taxon>Tritrichomonadida</taxon>
        <taxon>Tritrichomonadidae</taxon>
        <taxon>Tritrichomonas</taxon>
    </lineage>
</organism>
<evidence type="ECO:0000313" key="3">
    <source>
        <dbReference type="Proteomes" id="UP001470230"/>
    </source>
</evidence>
<feature type="compositionally biased region" description="Acidic residues" evidence="1">
    <location>
        <begin position="1"/>
        <end position="13"/>
    </location>
</feature>
<keyword evidence="3" id="KW-1185">Reference proteome</keyword>
<gene>
    <name evidence="2" type="ORF">M9Y10_031076</name>
</gene>
<name>A0ABR2H3H7_9EUKA</name>
<protein>
    <submittedName>
        <fullName evidence="2">Uncharacterized protein</fullName>
    </submittedName>
</protein>
<proteinExistence type="predicted"/>
<sequence>MFREEEENQEEEEETKRKEYPTPQCLIHEFMSIKNVFFDENSEYHSLTEYVN</sequence>
<comment type="caution">
    <text evidence="2">The sequence shown here is derived from an EMBL/GenBank/DDBJ whole genome shotgun (WGS) entry which is preliminary data.</text>
</comment>
<accession>A0ABR2H3H7</accession>